<dbReference type="InterPro" id="IPR009389">
    <property type="entry name" value="DUF1045"/>
</dbReference>
<sequence length="244" mass="27290">MAETRRYAIYFSPAPDDALTLVAASWLGRNPYSGEMVDPPMIPGIGMHEIAYHTALPRRYGFHAALKSSFIMADDDDEQQLLRALMHFAFISEPFVLPRLAVVTIGDVLALVPAVDCPQINALAAEIVARFDHFRAPLSEADIERRDPDGLSPQQFANLHRWGEPNVMEAFRFHMALTGPLPAHDRARFERSAQDFFGPVLVDPVTVDNIALFVEEEPGAPFRVHSLHPMGPVRTRRSGRRRVA</sequence>
<dbReference type="PIRSF" id="PIRSF033328">
    <property type="entry name" value="Phest_Mll4975"/>
    <property type="match status" value="1"/>
</dbReference>
<dbReference type="Pfam" id="PF06299">
    <property type="entry name" value="DUF1045"/>
    <property type="match status" value="1"/>
</dbReference>
<organism evidence="1 2">
    <name type="scientific">Martelella alba</name>
    <dbReference type="NCBI Taxonomy" id="2590451"/>
    <lineage>
        <taxon>Bacteria</taxon>
        <taxon>Pseudomonadati</taxon>
        <taxon>Pseudomonadota</taxon>
        <taxon>Alphaproteobacteria</taxon>
        <taxon>Hyphomicrobiales</taxon>
        <taxon>Aurantimonadaceae</taxon>
        <taxon>Martelella</taxon>
    </lineage>
</organism>
<gene>
    <name evidence="1" type="ORF">FJU08_07840</name>
</gene>
<accession>A0A506UGY6</accession>
<reference evidence="1 2" key="1">
    <citation type="submission" date="2019-06" db="EMBL/GenBank/DDBJ databases">
        <authorList>
            <person name="Li M."/>
        </authorList>
    </citation>
    <scope>NUCLEOTIDE SEQUENCE [LARGE SCALE GENOMIC DNA]</scope>
    <source>
        <strain evidence="1 2">BGMRC2036</strain>
    </source>
</reference>
<name>A0A506UGY6_9HYPH</name>
<dbReference type="RefSeq" id="WP_141148416.1">
    <property type="nucleotide sequence ID" value="NZ_VHLG01000003.1"/>
</dbReference>
<proteinExistence type="predicted"/>
<evidence type="ECO:0000313" key="2">
    <source>
        <dbReference type="Proteomes" id="UP000318801"/>
    </source>
</evidence>
<dbReference type="EMBL" id="VHLG01000003">
    <property type="protein sequence ID" value="TPW31647.1"/>
    <property type="molecule type" value="Genomic_DNA"/>
</dbReference>
<evidence type="ECO:0000313" key="1">
    <source>
        <dbReference type="EMBL" id="TPW31647.1"/>
    </source>
</evidence>
<dbReference type="Proteomes" id="UP000318801">
    <property type="component" value="Unassembled WGS sequence"/>
</dbReference>
<keyword evidence="2" id="KW-1185">Reference proteome</keyword>
<dbReference type="OrthoDB" id="4954742at2"/>
<comment type="caution">
    <text evidence="1">The sequence shown here is derived from an EMBL/GenBank/DDBJ whole genome shotgun (WGS) entry which is preliminary data.</text>
</comment>
<protein>
    <submittedName>
        <fullName evidence="1">DUF1045 domain-containing protein</fullName>
    </submittedName>
</protein>
<dbReference type="AlphaFoldDB" id="A0A506UGY6"/>